<name>A0A7W7RSZ1_9ACTN</name>
<accession>A0A7W7RSZ1</accession>
<sequence>MVSCLVYHPSDLLNGALRTAPTRSLPQLAPFVVDEDSKRGAFDVKGSVS</sequence>
<evidence type="ECO:0000313" key="2">
    <source>
        <dbReference type="Proteomes" id="UP000534286"/>
    </source>
</evidence>
<dbReference type="Proteomes" id="UP000534286">
    <property type="component" value="Unassembled WGS sequence"/>
</dbReference>
<dbReference type="EMBL" id="JACHJU010000001">
    <property type="protein sequence ID" value="MBB4937638.1"/>
    <property type="molecule type" value="Genomic_DNA"/>
</dbReference>
<protein>
    <submittedName>
        <fullName evidence="1">Uncharacterized protein</fullName>
    </submittedName>
</protein>
<evidence type="ECO:0000313" key="1">
    <source>
        <dbReference type="EMBL" id="MBB4937638.1"/>
    </source>
</evidence>
<comment type="caution">
    <text evidence="1">The sequence shown here is derived from an EMBL/GenBank/DDBJ whole genome shotgun (WGS) entry which is preliminary data.</text>
</comment>
<reference evidence="1 2" key="1">
    <citation type="submission" date="2020-08" db="EMBL/GenBank/DDBJ databases">
        <title>Sequencing the genomes of 1000 actinobacteria strains.</title>
        <authorList>
            <person name="Klenk H.-P."/>
        </authorList>
    </citation>
    <scope>NUCLEOTIDE SEQUENCE [LARGE SCALE GENOMIC DNA]</scope>
    <source>
        <strain evidence="1 2">DSM 43023</strain>
    </source>
</reference>
<organism evidence="1 2">
    <name type="scientific">Streptosporangium album</name>
    <dbReference type="NCBI Taxonomy" id="47479"/>
    <lineage>
        <taxon>Bacteria</taxon>
        <taxon>Bacillati</taxon>
        <taxon>Actinomycetota</taxon>
        <taxon>Actinomycetes</taxon>
        <taxon>Streptosporangiales</taxon>
        <taxon>Streptosporangiaceae</taxon>
        <taxon>Streptosporangium</taxon>
    </lineage>
</organism>
<dbReference type="AlphaFoldDB" id="A0A7W7RSZ1"/>
<proteinExistence type="predicted"/>
<gene>
    <name evidence="1" type="ORF">FHR32_001943</name>
</gene>
<keyword evidence="2" id="KW-1185">Reference proteome</keyword>